<protein>
    <submittedName>
        <fullName evidence="1">Uncharacterized protein</fullName>
    </submittedName>
</protein>
<name>A0A5B7ECH6_PORTR</name>
<dbReference type="AlphaFoldDB" id="A0A5B7ECH6"/>
<dbReference type="EMBL" id="VSRR010002392">
    <property type="protein sequence ID" value="MPC31218.1"/>
    <property type="molecule type" value="Genomic_DNA"/>
</dbReference>
<reference evidence="1 2" key="1">
    <citation type="submission" date="2019-05" db="EMBL/GenBank/DDBJ databases">
        <title>Another draft genome of Portunus trituberculatus and its Hox gene families provides insights of decapod evolution.</title>
        <authorList>
            <person name="Jeong J.-H."/>
            <person name="Song I."/>
            <person name="Kim S."/>
            <person name="Choi T."/>
            <person name="Kim D."/>
            <person name="Ryu S."/>
            <person name="Kim W."/>
        </authorList>
    </citation>
    <scope>NUCLEOTIDE SEQUENCE [LARGE SCALE GENOMIC DNA]</scope>
    <source>
        <tissue evidence="1">Muscle</tissue>
    </source>
</reference>
<organism evidence="1 2">
    <name type="scientific">Portunus trituberculatus</name>
    <name type="common">Swimming crab</name>
    <name type="synonym">Neptunus trituberculatus</name>
    <dbReference type="NCBI Taxonomy" id="210409"/>
    <lineage>
        <taxon>Eukaryota</taxon>
        <taxon>Metazoa</taxon>
        <taxon>Ecdysozoa</taxon>
        <taxon>Arthropoda</taxon>
        <taxon>Crustacea</taxon>
        <taxon>Multicrustacea</taxon>
        <taxon>Malacostraca</taxon>
        <taxon>Eumalacostraca</taxon>
        <taxon>Eucarida</taxon>
        <taxon>Decapoda</taxon>
        <taxon>Pleocyemata</taxon>
        <taxon>Brachyura</taxon>
        <taxon>Eubrachyura</taxon>
        <taxon>Portunoidea</taxon>
        <taxon>Portunidae</taxon>
        <taxon>Portuninae</taxon>
        <taxon>Portunus</taxon>
    </lineage>
</organism>
<sequence length="106" mass="12189">MVASGIIRVGRQGRPVLVAAQEQTQAEQQHRYSVLRWRATLVVERGTLRENLPSRKLREATPLMRRFQWSDPTYPRQHCEASSCQAFLNMHNGNGERDRSDANSNL</sequence>
<keyword evidence="2" id="KW-1185">Reference proteome</keyword>
<gene>
    <name evidence="1" type="ORF">E2C01_024501</name>
</gene>
<comment type="caution">
    <text evidence="1">The sequence shown here is derived from an EMBL/GenBank/DDBJ whole genome shotgun (WGS) entry which is preliminary data.</text>
</comment>
<evidence type="ECO:0000313" key="2">
    <source>
        <dbReference type="Proteomes" id="UP000324222"/>
    </source>
</evidence>
<accession>A0A5B7ECH6</accession>
<dbReference type="Proteomes" id="UP000324222">
    <property type="component" value="Unassembled WGS sequence"/>
</dbReference>
<evidence type="ECO:0000313" key="1">
    <source>
        <dbReference type="EMBL" id="MPC31218.1"/>
    </source>
</evidence>
<proteinExistence type="predicted"/>